<sequence length="72" mass="7605">MLIGSLKMSWGVFSATSSMSTPPAGLATMTGPLKLRSIRMARYVSRAMSMASAIITLLTSTPSFGVCFVTNL</sequence>
<dbReference type="AlphaFoldDB" id="A0A6B0U143"/>
<dbReference type="EMBL" id="GIFC01000834">
    <property type="protein sequence ID" value="MXU82917.1"/>
    <property type="molecule type" value="Transcribed_RNA"/>
</dbReference>
<accession>A0A6B0U143</accession>
<name>A0A6B0U143_IXORI</name>
<organism evidence="1">
    <name type="scientific">Ixodes ricinus</name>
    <name type="common">Common tick</name>
    <name type="synonym">Acarus ricinus</name>
    <dbReference type="NCBI Taxonomy" id="34613"/>
    <lineage>
        <taxon>Eukaryota</taxon>
        <taxon>Metazoa</taxon>
        <taxon>Ecdysozoa</taxon>
        <taxon>Arthropoda</taxon>
        <taxon>Chelicerata</taxon>
        <taxon>Arachnida</taxon>
        <taxon>Acari</taxon>
        <taxon>Parasitiformes</taxon>
        <taxon>Ixodida</taxon>
        <taxon>Ixodoidea</taxon>
        <taxon>Ixodidae</taxon>
        <taxon>Ixodinae</taxon>
        <taxon>Ixodes</taxon>
    </lineage>
</organism>
<reference evidence="1" key="1">
    <citation type="submission" date="2019-12" db="EMBL/GenBank/DDBJ databases">
        <title>An insight into the sialome of adult female Ixodes ricinus ticks feeding for 6 days.</title>
        <authorList>
            <person name="Perner J."/>
            <person name="Ribeiro J.M.C."/>
        </authorList>
    </citation>
    <scope>NUCLEOTIDE SEQUENCE</scope>
    <source>
        <strain evidence="1">Semi-engorged</strain>
        <tissue evidence="1">Salivary glands</tissue>
    </source>
</reference>
<proteinExistence type="predicted"/>
<evidence type="ECO:0000313" key="1">
    <source>
        <dbReference type="EMBL" id="MXU82917.1"/>
    </source>
</evidence>
<protein>
    <submittedName>
        <fullName evidence="1">Uncharacterized protein</fullName>
    </submittedName>
</protein>